<evidence type="ECO:0000313" key="2">
    <source>
        <dbReference type="EMBL" id="QCE03262.1"/>
    </source>
</evidence>
<dbReference type="Proteomes" id="UP000501690">
    <property type="component" value="Linkage Group LG8"/>
</dbReference>
<reference evidence="2 3" key="1">
    <citation type="submission" date="2019-04" db="EMBL/GenBank/DDBJ databases">
        <title>An improved genome assembly and genetic linkage map for asparagus bean, Vigna unguiculata ssp. sesquipedialis.</title>
        <authorList>
            <person name="Xia Q."/>
            <person name="Zhang R."/>
            <person name="Dong Y."/>
        </authorList>
    </citation>
    <scope>NUCLEOTIDE SEQUENCE [LARGE SCALE GENOMIC DNA]</scope>
    <source>
        <tissue evidence="2">Leaf</tissue>
    </source>
</reference>
<evidence type="ECO:0000256" key="1">
    <source>
        <dbReference type="SAM" id="MobiDB-lite"/>
    </source>
</evidence>
<sequence>MHDKEVWTFSTSDAHNPSPPTLFPPSRVPSSPVDFHAKAFACINHSLANLHLQQQRHQNEFEQFRDTQLLHQQCVEQLLQDTMALLRSHH</sequence>
<feature type="compositionally biased region" description="Pro residues" evidence="1">
    <location>
        <begin position="17"/>
        <end position="27"/>
    </location>
</feature>
<organism evidence="2 3">
    <name type="scientific">Vigna unguiculata</name>
    <name type="common">Cowpea</name>
    <dbReference type="NCBI Taxonomy" id="3917"/>
    <lineage>
        <taxon>Eukaryota</taxon>
        <taxon>Viridiplantae</taxon>
        <taxon>Streptophyta</taxon>
        <taxon>Embryophyta</taxon>
        <taxon>Tracheophyta</taxon>
        <taxon>Spermatophyta</taxon>
        <taxon>Magnoliopsida</taxon>
        <taxon>eudicotyledons</taxon>
        <taxon>Gunneridae</taxon>
        <taxon>Pentapetalae</taxon>
        <taxon>rosids</taxon>
        <taxon>fabids</taxon>
        <taxon>Fabales</taxon>
        <taxon>Fabaceae</taxon>
        <taxon>Papilionoideae</taxon>
        <taxon>50 kb inversion clade</taxon>
        <taxon>NPAAA clade</taxon>
        <taxon>indigoferoid/millettioid clade</taxon>
        <taxon>Phaseoleae</taxon>
        <taxon>Vigna</taxon>
    </lineage>
</organism>
<accession>A0A4D6MRP5</accession>
<feature type="region of interest" description="Disordered" evidence="1">
    <location>
        <begin position="1"/>
        <end position="28"/>
    </location>
</feature>
<dbReference type="AlphaFoldDB" id="A0A4D6MRP5"/>
<evidence type="ECO:0000313" key="3">
    <source>
        <dbReference type="Proteomes" id="UP000501690"/>
    </source>
</evidence>
<keyword evidence="3" id="KW-1185">Reference proteome</keyword>
<name>A0A4D6MRP5_VIGUN</name>
<gene>
    <name evidence="2" type="ORF">DEO72_LG8g1286</name>
</gene>
<proteinExistence type="predicted"/>
<protein>
    <submittedName>
        <fullName evidence="2">Uncharacterized protein</fullName>
    </submittedName>
</protein>
<dbReference type="EMBL" id="CP039352">
    <property type="protein sequence ID" value="QCE03262.1"/>
    <property type="molecule type" value="Genomic_DNA"/>
</dbReference>